<evidence type="ECO:0000313" key="7">
    <source>
        <dbReference type="Proteomes" id="UP000076967"/>
    </source>
</evidence>
<dbReference type="GO" id="GO:0046872">
    <property type="term" value="F:metal ion binding"/>
    <property type="evidence" value="ECO:0007669"/>
    <property type="project" value="UniProtKB-KW"/>
</dbReference>
<dbReference type="CDD" id="cd00838">
    <property type="entry name" value="MPP_superfamily"/>
    <property type="match status" value="1"/>
</dbReference>
<dbReference type="Gene3D" id="3.60.21.10">
    <property type="match status" value="1"/>
</dbReference>
<keyword evidence="1" id="KW-0479">Metal-binding</keyword>
<dbReference type="InterPro" id="IPR004843">
    <property type="entry name" value="Calcineurin-like_PHP"/>
</dbReference>
<dbReference type="RefSeq" id="WP_068533004.1">
    <property type="nucleotide sequence ID" value="NZ_LVJH01000021.1"/>
</dbReference>
<dbReference type="InterPro" id="IPR050884">
    <property type="entry name" value="CNP_phosphodiesterase-III"/>
</dbReference>
<dbReference type="OrthoDB" id="1645838at2"/>
<feature type="domain" description="Calcineurin-like phosphoesterase" evidence="5">
    <location>
        <begin position="1"/>
        <end position="197"/>
    </location>
</feature>
<dbReference type="GO" id="GO:0016787">
    <property type="term" value="F:hydrolase activity"/>
    <property type="evidence" value="ECO:0007669"/>
    <property type="project" value="UniProtKB-KW"/>
</dbReference>
<comment type="similarity">
    <text evidence="4">Belongs to the cyclic nucleotide phosphodiesterase class-III family.</text>
</comment>
<dbReference type="InterPro" id="IPR029052">
    <property type="entry name" value="Metallo-depent_PP-like"/>
</dbReference>
<evidence type="ECO:0000256" key="1">
    <source>
        <dbReference type="ARBA" id="ARBA00022723"/>
    </source>
</evidence>
<organism evidence="6 7">
    <name type="scientific">Paenibacillus glacialis</name>
    <dbReference type="NCBI Taxonomy" id="494026"/>
    <lineage>
        <taxon>Bacteria</taxon>
        <taxon>Bacillati</taxon>
        <taxon>Bacillota</taxon>
        <taxon>Bacilli</taxon>
        <taxon>Bacillales</taxon>
        <taxon>Paenibacillaceae</taxon>
        <taxon>Paenibacillus</taxon>
    </lineage>
</organism>
<dbReference type="Gene3D" id="3.30.750.180">
    <property type="entry name" value="GpdQ, beta-strand dimerisation domain"/>
    <property type="match status" value="1"/>
</dbReference>
<dbReference type="Pfam" id="PF00149">
    <property type="entry name" value="Metallophos"/>
    <property type="match status" value="1"/>
</dbReference>
<evidence type="ECO:0000256" key="4">
    <source>
        <dbReference type="ARBA" id="ARBA00025742"/>
    </source>
</evidence>
<comment type="caution">
    <text evidence="6">The sequence shown here is derived from an EMBL/GenBank/DDBJ whole genome shotgun (WGS) entry which is preliminary data.</text>
</comment>
<keyword evidence="7" id="KW-1185">Reference proteome</keyword>
<dbReference type="InterPro" id="IPR042281">
    <property type="entry name" value="GpdQ_beta-strand"/>
</dbReference>
<evidence type="ECO:0000259" key="5">
    <source>
        <dbReference type="Pfam" id="PF00149"/>
    </source>
</evidence>
<accession>A0A168KSC2</accession>
<sequence>MKLAIIGDLHYPGELTDCNPTIEEARDSYYGHFMDNFLSMDADYHISVGDLTHAGELTEFNDMMMKIESSKLPGRFLHVLGNHDTYNYPKQDILSITQQQRYGVIEEPNAIILLLDTAREDRDDWSGTIDEEQLAWLEVQMSRTTDKPLFVFGHHPPYGTTARSTEPMMSLDPTLDIWPILEQWQGIAFYFNGHNHIHSIVRKENWHFIQTAAVPDVPAVRIVNVLDHEIRLEMVSMASDRLSEWASGFTGNMFDYEKYPNAEGDSQALELIVSRIHPEESRWSTSDS</sequence>
<keyword evidence="2" id="KW-0378">Hydrolase</keyword>
<reference evidence="6 7" key="1">
    <citation type="submission" date="2016-03" db="EMBL/GenBank/DDBJ databases">
        <title>Draft genome sequence of Paenibacillus glacialis DSM 22343.</title>
        <authorList>
            <person name="Shin S.-K."/>
            <person name="Yi H."/>
        </authorList>
    </citation>
    <scope>NUCLEOTIDE SEQUENCE [LARGE SCALE GENOMIC DNA]</scope>
    <source>
        <strain evidence="6 7">DSM 22343</strain>
    </source>
</reference>
<dbReference type="AlphaFoldDB" id="A0A168KSC2"/>
<dbReference type="EMBL" id="LVJH01000021">
    <property type="protein sequence ID" value="OAB42401.1"/>
    <property type="molecule type" value="Genomic_DNA"/>
</dbReference>
<gene>
    <name evidence="6" type="ORF">PGLA_12050</name>
</gene>
<dbReference type="Proteomes" id="UP000076967">
    <property type="component" value="Unassembled WGS sequence"/>
</dbReference>
<dbReference type="PANTHER" id="PTHR42988">
    <property type="entry name" value="PHOSPHOHYDROLASE"/>
    <property type="match status" value="1"/>
</dbReference>
<evidence type="ECO:0000256" key="3">
    <source>
        <dbReference type="ARBA" id="ARBA00023004"/>
    </source>
</evidence>
<proteinExistence type="inferred from homology"/>
<dbReference type="PANTHER" id="PTHR42988:SF2">
    <property type="entry name" value="CYCLIC NUCLEOTIDE PHOSPHODIESTERASE CBUA0032-RELATED"/>
    <property type="match status" value="1"/>
</dbReference>
<dbReference type="SUPFAM" id="SSF56300">
    <property type="entry name" value="Metallo-dependent phosphatases"/>
    <property type="match status" value="1"/>
</dbReference>
<keyword evidence="3" id="KW-0408">Iron</keyword>
<evidence type="ECO:0000313" key="6">
    <source>
        <dbReference type="EMBL" id="OAB42401.1"/>
    </source>
</evidence>
<protein>
    <recommendedName>
        <fullName evidence="5">Calcineurin-like phosphoesterase domain-containing protein</fullName>
    </recommendedName>
</protein>
<dbReference type="STRING" id="494026.PGLA_12050"/>
<evidence type="ECO:0000256" key="2">
    <source>
        <dbReference type="ARBA" id="ARBA00022801"/>
    </source>
</evidence>
<name>A0A168KSC2_9BACL</name>